<evidence type="ECO:0000313" key="1">
    <source>
        <dbReference type="EMBL" id="MET1490316.1"/>
    </source>
</evidence>
<name>A0ABV2CQW6_9RHOO</name>
<keyword evidence="2" id="KW-1185">Reference proteome</keyword>
<evidence type="ECO:0000313" key="2">
    <source>
        <dbReference type="Proteomes" id="UP001548590"/>
    </source>
</evidence>
<evidence type="ECO:0008006" key="3">
    <source>
        <dbReference type="Google" id="ProtNLM"/>
    </source>
</evidence>
<dbReference type="RefSeq" id="WP_345928567.1">
    <property type="nucleotide sequence ID" value="NZ_JBDIVF010000006.1"/>
</dbReference>
<sequence length="116" mass="12414">MNYRIESSPILQRIDIEPGMSYTIHAGARTRVACQAGSALFTQTIGWAGGAPIQICQGLHQGDMGAVESSGWILVQAGIEGARLRVELAPEHSGVLAQLLAWVRAQLRPRPLNANA</sequence>
<protein>
    <recommendedName>
        <fullName evidence="3">PilZ domain-containing protein</fullName>
    </recommendedName>
</protein>
<proteinExistence type="predicted"/>
<dbReference type="EMBL" id="JBEWLZ010000005">
    <property type="protein sequence ID" value="MET1490316.1"/>
    <property type="molecule type" value="Genomic_DNA"/>
</dbReference>
<reference evidence="1 2" key="1">
    <citation type="submission" date="2024-07" db="EMBL/GenBank/DDBJ databases">
        <title>Uliginosibacterium paludis KCTC:42655.</title>
        <authorList>
            <person name="Kim M.K."/>
        </authorList>
    </citation>
    <scope>NUCLEOTIDE SEQUENCE [LARGE SCALE GENOMIC DNA]</scope>
    <source>
        <strain evidence="1 2">KCTC 42655</strain>
    </source>
</reference>
<organism evidence="1 2">
    <name type="scientific">Uliginosibacterium paludis</name>
    <dbReference type="NCBI Taxonomy" id="1615952"/>
    <lineage>
        <taxon>Bacteria</taxon>
        <taxon>Pseudomonadati</taxon>
        <taxon>Pseudomonadota</taxon>
        <taxon>Betaproteobacteria</taxon>
        <taxon>Rhodocyclales</taxon>
        <taxon>Zoogloeaceae</taxon>
        <taxon>Uliginosibacterium</taxon>
    </lineage>
</organism>
<gene>
    <name evidence="1" type="ORF">ABVT11_10805</name>
</gene>
<accession>A0ABV2CQW6</accession>
<dbReference type="Proteomes" id="UP001548590">
    <property type="component" value="Unassembled WGS sequence"/>
</dbReference>
<comment type="caution">
    <text evidence="1">The sequence shown here is derived from an EMBL/GenBank/DDBJ whole genome shotgun (WGS) entry which is preliminary data.</text>
</comment>